<dbReference type="Proteomes" id="UP000294155">
    <property type="component" value="Unassembled WGS sequence"/>
</dbReference>
<dbReference type="RefSeq" id="WP_129921851.1">
    <property type="nucleotide sequence ID" value="NZ_SEWE01000031.1"/>
</dbReference>
<dbReference type="AlphaFoldDB" id="A0A4Q5L9C5"/>
<dbReference type="PROSITE" id="PS51257">
    <property type="entry name" value="PROKAR_LIPOPROTEIN"/>
    <property type="match status" value="1"/>
</dbReference>
<proteinExistence type="predicted"/>
<protein>
    <submittedName>
        <fullName evidence="2">Uncharacterized protein</fullName>
    </submittedName>
</protein>
<evidence type="ECO:0000313" key="3">
    <source>
        <dbReference type="Proteomes" id="UP000294155"/>
    </source>
</evidence>
<dbReference type="OrthoDB" id="885543at2"/>
<name>A0A4Q5L9C5_9BACT</name>
<reference evidence="2 3" key="1">
    <citation type="submission" date="2019-02" db="EMBL/GenBank/DDBJ databases">
        <title>Bacterial novel species isolated from soil.</title>
        <authorList>
            <person name="Jung H.-Y."/>
        </authorList>
    </citation>
    <scope>NUCLEOTIDE SEQUENCE [LARGE SCALE GENOMIC DNA]</scope>
    <source>
        <strain evidence="2 3">1-3-3-3</strain>
    </source>
</reference>
<evidence type="ECO:0000313" key="2">
    <source>
        <dbReference type="EMBL" id="RYU78352.1"/>
    </source>
</evidence>
<gene>
    <name evidence="2" type="ORF">EWM57_14365</name>
</gene>
<organism evidence="2 3">
    <name type="scientific">Hymenobacter persicinus</name>
    <dbReference type="NCBI Taxonomy" id="2025506"/>
    <lineage>
        <taxon>Bacteria</taxon>
        <taxon>Pseudomonadati</taxon>
        <taxon>Bacteroidota</taxon>
        <taxon>Cytophagia</taxon>
        <taxon>Cytophagales</taxon>
        <taxon>Hymenobacteraceae</taxon>
        <taxon>Hymenobacter</taxon>
    </lineage>
</organism>
<feature type="region of interest" description="Disordered" evidence="1">
    <location>
        <begin position="29"/>
        <end position="67"/>
    </location>
</feature>
<keyword evidence="3" id="KW-1185">Reference proteome</keyword>
<comment type="caution">
    <text evidence="2">The sequence shown here is derived from an EMBL/GenBank/DDBJ whole genome shotgun (WGS) entry which is preliminary data.</text>
</comment>
<evidence type="ECO:0000256" key="1">
    <source>
        <dbReference type="SAM" id="MobiDB-lite"/>
    </source>
</evidence>
<accession>A0A4Q5L9C5</accession>
<dbReference type="EMBL" id="SEWE01000031">
    <property type="protein sequence ID" value="RYU78352.1"/>
    <property type="molecule type" value="Genomic_DNA"/>
</dbReference>
<sequence length="103" mass="11690">MRFFVFRSWGRMLVLVVFSGLLLGSCRPYRMPSPTGPPRPKVSKAKKADTENAAGNSEPALTEAKPIKNSYDKNGLIKKPKYERRRLKHKVGQRTFLGINLPF</sequence>